<dbReference type="PRINTS" id="PR00696">
    <property type="entry name" value="RSOLVASERUVC"/>
</dbReference>
<feature type="compositionally biased region" description="Basic residues" evidence="15">
    <location>
        <begin position="177"/>
        <end position="189"/>
    </location>
</feature>
<keyword evidence="8 13" id="KW-0460">Magnesium</keyword>
<comment type="catalytic activity">
    <reaction evidence="12 13">
        <text>Endonucleolytic cleavage at a junction such as a reciprocal single-stranded crossover between two homologous DNA duplexes (Holliday junction).</text>
        <dbReference type="EC" id="3.1.21.10"/>
    </reaction>
</comment>
<protein>
    <recommendedName>
        <fullName evidence="13 14">Crossover junction endodeoxyribonuclease RuvC</fullName>
        <ecNumber evidence="13 14">3.1.21.10</ecNumber>
    </recommendedName>
    <alternativeName>
        <fullName evidence="13">Holliday junction nuclease RuvC</fullName>
    </alternativeName>
    <alternativeName>
        <fullName evidence="13">Holliday junction resolvase RuvC</fullName>
    </alternativeName>
</protein>
<evidence type="ECO:0000256" key="12">
    <source>
        <dbReference type="ARBA" id="ARBA00029354"/>
    </source>
</evidence>
<gene>
    <name evidence="13 16" type="primary">ruvC</name>
    <name evidence="16" type="ORF">COT44_02605</name>
</gene>
<evidence type="ECO:0000256" key="10">
    <source>
        <dbReference type="ARBA" id="ARBA00023172"/>
    </source>
</evidence>
<keyword evidence="7 13" id="KW-0378">Hydrolase</keyword>
<proteinExistence type="inferred from homology"/>
<dbReference type="AlphaFoldDB" id="A0A2M6XD43"/>
<keyword evidence="11 13" id="KW-0234">DNA repair</keyword>
<comment type="cofactor">
    <cofactor evidence="13">
        <name>Mg(2+)</name>
        <dbReference type="ChEBI" id="CHEBI:18420"/>
    </cofactor>
    <text evidence="13">Binds 2 Mg(2+) ion per subunit.</text>
</comment>
<dbReference type="GO" id="GO:0000287">
    <property type="term" value="F:magnesium ion binding"/>
    <property type="evidence" value="ECO:0007669"/>
    <property type="project" value="UniProtKB-UniRule"/>
</dbReference>
<dbReference type="FunFam" id="3.30.420.10:FF:000002">
    <property type="entry name" value="Crossover junction endodeoxyribonuclease RuvC"/>
    <property type="match status" value="1"/>
</dbReference>
<evidence type="ECO:0000256" key="7">
    <source>
        <dbReference type="ARBA" id="ARBA00022801"/>
    </source>
</evidence>
<evidence type="ECO:0000256" key="14">
    <source>
        <dbReference type="NCBIfam" id="TIGR00228"/>
    </source>
</evidence>
<dbReference type="InterPro" id="IPR002176">
    <property type="entry name" value="X-over_junc_endoDNase_RuvC"/>
</dbReference>
<evidence type="ECO:0000256" key="8">
    <source>
        <dbReference type="ARBA" id="ARBA00022842"/>
    </source>
</evidence>
<dbReference type="Pfam" id="PF02075">
    <property type="entry name" value="RuvC"/>
    <property type="match status" value="1"/>
</dbReference>
<keyword evidence="5 13" id="KW-0255">Endonuclease</keyword>
<comment type="subcellular location">
    <subcellularLocation>
        <location evidence="13">Cytoplasm</location>
    </subcellularLocation>
</comment>
<dbReference type="InterPro" id="IPR036397">
    <property type="entry name" value="RNaseH_sf"/>
</dbReference>
<feature type="active site" evidence="13">
    <location>
        <position position="146"/>
    </location>
</feature>
<dbReference type="PANTHER" id="PTHR30194:SF3">
    <property type="entry name" value="CROSSOVER JUNCTION ENDODEOXYRIBONUCLEASE RUVC"/>
    <property type="match status" value="1"/>
</dbReference>
<evidence type="ECO:0000256" key="4">
    <source>
        <dbReference type="ARBA" id="ARBA00022723"/>
    </source>
</evidence>
<dbReference type="GO" id="GO:0008821">
    <property type="term" value="F:crossover junction DNA endonuclease activity"/>
    <property type="evidence" value="ECO:0007669"/>
    <property type="project" value="UniProtKB-UniRule"/>
</dbReference>
<accession>A0A2M6XD43</accession>
<evidence type="ECO:0000313" key="17">
    <source>
        <dbReference type="Proteomes" id="UP000228996"/>
    </source>
</evidence>
<reference evidence="17" key="1">
    <citation type="submission" date="2017-09" db="EMBL/GenBank/DDBJ databases">
        <title>Depth-based differentiation of microbial function through sediment-hosted aquifers and enrichment of novel symbionts in the deep terrestrial subsurface.</title>
        <authorList>
            <person name="Probst A.J."/>
            <person name="Ladd B."/>
            <person name="Jarett J.K."/>
            <person name="Geller-Mcgrath D.E."/>
            <person name="Sieber C.M.K."/>
            <person name="Emerson J.B."/>
            <person name="Anantharaman K."/>
            <person name="Thomas B.C."/>
            <person name="Malmstrom R."/>
            <person name="Stieglmeier M."/>
            <person name="Klingl A."/>
            <person name="Woyke T."/>
            <person name="Ryan C.M."/>
            <person name="Banfield J.F."/>
        </authorList>
    </citation>
    <scope>NUCLEOTIDE SEQUENCE [LARGE SCALE GENOMIC DNA]</scope>
</reference>
<dbReference type="GO" id="GO:0048476">
    <property type="term" value="C:Holliday junction resolvase complex"/>
    <property type="evidence" value="ECO:0007669"/>
    <property type="project" value="UniProtKB-UniRule"/>
</dbReference>
<dbReference type="Gene3D" id="3.30.420.10">
    <property type="entry name" value="Ribonuclease H-like superfamily/Ribonuclease H"/>
    <property type="match status" value="1"/>
</dbReference>
<feature type="compositionally biased region" description="Low complexity" evidence="15">
    <location>
        <begin position="166"/>
        <end position="176"/>
    </location>
</feature>
<dbReference type="InterPro" id="IPR012337">
    <property type="entry name" value="RNaseH-like_sf"/>
</dbReference>
<name>A0A2M6XD43_9BACT</name>
<evidence type="ECO:0000256" key="5">
    <source>
        <dbReference type="ARBA" id="ARBA00022759"/>
    </source>
</evidence>
<feature type="active site" evidence="13">
    <location>
        <position position="69"/>
    </location>
</feature>
<evidence type="ECO:0000313" key="16">
    <source>
        <dbReference type="EMBL" id="PIU03574.1"/>
    </source>
</evidence>
<dbReference type="HAMAP" id="MF_00034">
    <property type="entry name" value="RuvC"/>
    <property type="match status" value="1"/>
</dbReference>
<keyword evidence="2 13" id="KW-0963">Cytoplasm</keyword>
<evidence type="ECO:0000256" key="3">
    <source>
        <dbReference type="ARBA" id="ARBA00022722"/>
    </source>
</evidence>
<evidence type="ECO:0000256" key="11">
    <source>
        <dbReference type="ARBA" id="ARBA00023204"/>
    </source>
</evidence>
<comment type="caution">
    <text evidence="16">The sequence shown here is derived from an EMBL/GenBank/DDBJ whole genome shotgun (WGS) entry which is preliminary data.</text>
</comment>
<keyword evidence="10 13" id="KW-0233">DNA recombination</keyword>
<keyword evidence="6 13" id="KW-0227">DNA damage</keyword>
<comment type="similarity">
    <text evidence="1 13">Belongs to the RuvC family.</text>
</comment>
<dbReference type="GO" id="GO:0006281">
    <property type="term" value="P:DNA repair"/>
    <property type="evidence" value="ECO:0007669"/>
    <property type="project" value="UniProtKB-UniRule"/>
</dbReference>
<dbReference type="EMBL" id="PEYO01000014">
    <property type="protein sequence ID" value="PIU03574.1"/>
    <property type="molecule type" value="Genomic_DNA"/>
</dbReference>
<comment type="function">
    <text evidence="13">The RuvA-RuvB-RuvC complex processes Holliday junction (HJ) DNA during genetic recombination and DNA repair. Endonuclease that resolves HJ intermediates. Cleaves cruciform DNA by making single-stranded nicks across the HJ at symmetrical positions within the homologous arms, yielding a 5'-phosphate and a 3'-hydroxyl group; requires a central core of homology in the junction. The consensus cleavage sequence is 5'-(A/T)TT(C/G)-3'. Cleavage occurs on the 3'-side of the TT dinucleotide at the point of strand exchange. HJ branch migration catalyzed by RuvA-RuvB allows RuvC to scan DNA until it finds its consensus sequence, where it cleaves and resolves the cruciform DNA.</text>
</comment>
<evidence type="ECO:0000256" key="15">
    <source>
        <dbReference type="SAM" id="MobiDB-lite"/>
    </source>
</evidence>
<evidence type="ECO:0000256" key="13">
    <source>
        <dbReference type="HAMAP-Rule" id="MF_00034"/>
    </source>
</evidence>
<evidence type="ECO:0000256" key="1">
    <source>
        <dbReference type="ARBA" id="ARBA00009518"/>
    </source>
</evidence>
<evidence type="ECO:0000256" key="2">
    <source>
        <dbReference type="ARBA" id="ARBA00022490"/>
    </source>
</evidence>
<dbReference type="EC" id="3.1.21.10" evidence="13 14"/>
<comment type="subunit">
    <text evidence="13">Homodimer which binds Holliday junction (HJ) DNA. The HJ becomes 2-fold symmetrical on binding to RuvC with unstacked arms; it has a different conformation from HJ DNA in complex with RuvA. In the full resolvosome a probable DNA-RuvA(4)-RuvB(12)-RuvC(2) complex forms which resolves the HJ.</text>
</comment>
<evidence type="ECO:0000256" key="6">
    <source>
        <dbReference type="ARBA" id="ARBA00022763"/>
    </source>
</evidence>
<dbReference type="GO" id="GO:0003677">
    <property type="term" value="F:DNA binding"/>
    <property type="evidence" value="ECO:0007669"/>
    <property type="project" value="UniProtKB-KW"/>
</dbReference>
<feature type="compositionally biased region" description="Polar residues" evidence="15">
    <location>
        <begin position="192"/>
        <end position="201"/>
    </location>
</feature>
<dbReference type="SUPFAM" id="SSF53098">
    <property type="entry name" value="Ribonuclease H-like"/>
    <property type="match status" value="1"/>
</dbReference>
<dbReference type="GO" id="GO:0006310">
    <property type="term" value="P:DNA recombination"/>
    <property type="evidence" value="ECO:0007669"/>
    <property type="project" value="UniProtKB-UniRule"/>
</dbReference>
<keyword evidence="4 13" id="KW-0479">Metal-binding</keyword>
<dbReference type="PANTHER" id="PTHR30194">
    <property type="entry name" value="CROSSOVER JUNCTION ENDODEOXYRIBONUCLEASE RUVC"/>
    <property type="match status" value="1"/>
</dbReference>
<dbReference type="GO" id="GO:0005737">
    <property type="term" value="C:cytoplasm"/>
    <property type="evidence" value="ECO:0007669"/>
    <property type="project" value="UniProtKB-SubCell"/>
</dbReference>
<evidence type="ECO:0000256" key="9">
    <source>
        <dbReference type="ARBA" id="ARBA00023125"/>
    </source>
</evidence>
<dbReference type="Proteomes" id="UP000228996">
    <property type="component" value="Unassembled WGS sequence"/>
</dbReference>
<feature type="binding site" evidence="13">
    <location>
        <position position="7"/>
    </location>
    <ligand>
        <name>Mg(2+)</name>
        <dbReference type="ChEBI" id="CHEBI:18420"/>
        <label>1</label>
    </ligand>
</feature>
<feature type="binding site" evidence="13">
    <location>
        <position position="146"/>
    </location>
    <ligand>
        <name>Mg(2+)</name>
        <dbReference type="ChEBI" id="CHEBI:18420"/>
        <label>1</label>
    </ligand>
</feature>
<feature type="binding site" evidence="13">
    <location>
        <position position="69"/>
    </location>
    <ligand>
        <name>Mg(2+)</name>
        <dbReference type="ChEBI" id="CHEBI:18420"/>
        <label>2</label>
    </ligand>
</feature>
<sequence>MIILGIDPGTATTGFGVLKTDGKTEKYELIDWGWIKTDKDSLRENRLVTIHEEMLAILKKHKPDVLAIERLFFATNVKTAMAVSESLGVIRLAAAKQKIPVFDYAPMSIKLVVGGSGKADKILMKATVRKLLSIRAPNHKKTYFDDVCDALAVAICHHRRTVTGYTETSNTETQKTTKQKHVTRNHRKKNTETQNEITPKL</sequence>
<dbReference type="NCBIfam" id="TIGR00228">
    <property type="entry name" value="ruvC"/>
    <property type="match status" value="1"/>
</dbReference>
<keyword evidence="9 13" id="KW-0238">DNA-binding</keyword>
<dbReference type="CDD" id="cd16962">
    <property type="entry name" value="RuvC"/>
    <property type="match status" value="1"/>
</dbReference>
<organism evidence="16 17">
    <name type="scientific">Candidatus Shapirobacteria bacterium CG08_land_8_20_14_0_20_39_18</name>
    <dbReference type="NCBI Taxonomy" id="1974883"/>
    <lineage>
        <taxon>Bacteria</taxon>
        <taxon>Candidatus Shapironibacteriota</taxon>
    </lineage>
</organism>
<keyword evidence="3 13" id="KW-0540">Nuclease</keyword>
<feature type="region of interest" description="Disordered" evidence="15">
    <location>
        <begin position="165"/>
        <end position="201"/>
    </location>
</feature>
<feature type="active site" evidence="13">
    <location>
        <position position="7"/>
    </location>
</feature>